<organism evidence="1 2">
    <name type="scientific">Pneumocystis oryctolagi</name>
    <dbReference type="NCBI Taxonomy" id="42067"/>
    <lineage>
        <taxon>Eukaryota</taxon>
        <taxon>Fungi</taxon>
        <taxon>Dikarya</taxon>
        <taxon>Ascomycota</taxon>
        <taxon>Taphrinomycotina</taxon>
        <taxon>Pneumocystomycetes</taxon>
        <taxon>Pneumocystaceae</taxon>
        <taxon>Pneumocystis</taxon>
    </lineage>
</organism>
<gene>
    <name evidence="1" type="ORF">PORY_001746</name>
</gene>
<comment type="caution">
    <text evidence="1">The sequence shown here is derived from an EMBL/GenBank/DDBJ whole genome shotgun (WGS) entry which is preliminary data.</text>
</comment>
<proteinExistence type="predicted"/>
<sequence>MGFGSFETVCRSSTLPICNIFYGNFRSYCPLKGYDRRLFGIRMTNPYDILLAFIAAVVALYLIIRSQTKFAAVGRREMQILALIYFFISICQIFSIGGFVTNAKVFGIFTAAHIAFIASFFWILLLNAIVGYQLFEDGTIFSISLSLVPSLLLFLGTGYYSLRNYGAYIIYFIWPVISIVGYFVLEFVLVFKILEEWKPLLLLSGSLLSFTIGQIFNFVISKYICRSTGGKINGSFIETFFVLISMILLFKFWDSITEDDWDEPMFQETQMTDTPKFDFSA</sequence>
<dbReference type="EMBL" id="JABTEG010000006">
    <property type="protein sequence ID" value="KAG4304693.1"/>
    <property type="molecule type" value="Genomic_DNA"/>
</dbReference>
<reference evidence="1 2" key="1">
    <citation type="journal article" date="2021" name="Commun. Biol.">
        <title>Genomic insights into the host specific adaptation of the Pneumocystis genus.</title>
        <authorList>
            <person name="Cisse O.H."/>
            <person name="Ma L."/>
            <person name="Dekker J.P."/>
            <person name="Khil P.P."/>
            <person name="Youn J.-H."/>
            <person name="Brenchley J.M."/>
            <person name="Blair R."/>
            <person name="Pahar B."/>
            <person name="Chabe M."/>
            <person name="Van Rompay K.K.A."/>
            <person name="Keesler R."/>
            <person name="Sukura A."/>
            <person name="Hirsch V."/>
            <person name="Kutty G."/>
            <person name="Liu Y."/>
            <person name="Peng L."/>
            <person name="Chen J."/>
            <person name="Song J."/>
            <person name="Weissenbacher-Lang C."/>
            <person name="Xu J."/>
            <person name="Upham N.S."/>
            <person name="Stajich J.E."/>
            <person name="Cuomo C.A."/>
            <person name="Cushion M.T."/>
            <person name="Kovacs J.A."/>
        </authorList>
    </citation>
    <scope>NUCLEOTIDE SEQUENCE [LARGE SCALE GENOMIC DNA]</scope>
    <source>
        <strain evidence="1 2">RABM</strain>
    </source>
</reference>
<accession>A0ACB7CAW0</accession>
<dbReference type="Proteomes" id="UP000768646">
    <property type="component" value="Unassembled WGS sequence"/>
</dbReference>
<name>A0ACB7CAW0_9ASCO</name>
<evidence type="ECO:0000313" key="1">
    <source>
        <dbReference type="EMBL" id="KAG4304693.1"/>
    </source>
</evidence>
<protein>
    <submittedName>
        <fullName evidence="1">Uncharacterized protein</fullName>
    </submittedName>
</protein>
<evidence type="ECO:0000313" key="2">
    <source>
        <dbReference type="Proteomes" id="UP000768646"/>
    </source>
</evidence>
<keyword evidence="2" id="KW-1185">Reference proteome</keyword>